<dbReference type="AlphaFoldDB" id="A0A1Y6CVA0"/>
<evidence type="ECO:0000313" key="1">
    <source>
        <dbReference type="EMBL" id="SMF80671.1"/>
    </source>
</evidence>
<proteinExistence type="predicted"/>
<dbReference type="OrthoDB" id="9342879at2"/>
<gene>
    <name evidence="1" type="ORF">SAMN06296036_13539</name>
</gene>
<name>A0A1Y6CVA0_9BACT</name>
<organism evidence="1 2">
    <name type="scientific">Pseudobacteriovorax antillogorgiicola</name>
    <dbReference type="NCBI Taxonomy" id="1513793"/>
    <lineage>
        <taxon>Bacteria</taxon>
        <taxon>Pseudomonadati</taxon>
        <taxon>Bdellovibrionota</taxon>
        <taxon>Oligoflexia</taxon>
        <taxon>Oligoflexales</taxon>
        <taxon>Pseudobacteriovoracaceae</taxon>
        <taxon>Pseudobacteriovorax</taxon>
    </lineage>
</organism>
<keyword evidence="2" id="KW-1185">Reference proteome</keyword>
<dbReference type="Proteomes" id="UP000192907">
    <property type="component" value="Unassembled WGS sequence"/>
</dbReference>
<dbReference type="STRING" id="1513793.SAMN06296036_13539"/>
<protein>
    <submittedName>
        <fullName evidence="1">Uncharacterized protein</fullName>
    </submittedName>
</protein>
<sequence length="211" mass="23600">MKMTLRKVGKARLASMSTDDLKKHFSRALEVTADHLNYLASIWQELETRGEDLSDLRSSLSVYIKMIAHKKIDAHAVVEFAGQKTLLNALSGLPLDQQKSLLETKRVDVLNRETLTKEKVPLAELSSADVNMVFGGGKIRSIAEQKSLVTSIAKPAKKGRRQPRKITKVGMDIERNVIEVNEGRTRIDLDAICSTLKHNLTRSELKDRLGI</sequence>
<reference evidence="2" key="1">
    <citation type="submission" date="2017-04" db="EMBL/GenBank/DDBJ databases">
        <authorList>
            <person name="Varghese N."/>
            <person name="Submissions S."/>
        </authorList>
    </citation>
    <scope>NUCLEOTIDE SEQUENCE [LARGE SCALE GENOMIC DNA]</scope>
    <source>
        <strain evidence="2">RKEM611</strain>
    </source>
</reference>
<dbReference type="RefSeq" id="WP_132325659.1">
    <property type="nucleotide sequence ID" value="NZ_FWZT01000035.1"/>
</dbReference>
<accession>A0A1Y6CVA0</accession>
<evidence type="ECO:0000313" key="2">
    <source>
        <dbReference type="Proteomes" id="UP000192907"/>
    </source>
</evidence>
<dbReference type="EMBL" id="FWZT01000035">
    <property type="protein sequence ID" value="SMF80671.1"/>
    <property type="molecule type" value="Genomic_DNA"/>
</dbReference>